<reference evidence="5" key="4">
    <citation type="submission" date="2019-05" db="EMBL/GenBank/DDBJ databases">
        <authorList>
            <consortium name="Pathogen Informatics"/>
        </authorList>
    </citation>
    <scope>NUCLEOTIDE SEQUENCE</scope>
    <source>
        <strain evidence="5">17X</strain>
    </source>
</reference>
<evidence type="ECO:0000313" key="7">
    <source>
        <dbReference type="Proteomes" id="UP000072904"/>
    </source>
</evidence>
<evidence type="ECO:0000256" key="2">
    <source>
        <dbReference type="SAM" id="MobiDB-lite"/>
    </source>
</evidence>
<keyword evidence="3" id="KW-0472">Membrane</keyword>
<dbReference type="VEuPathDB" id="PlasmoDB:PY07335"/>
<dbReference type="EMBL" id="LK934642">
    <property type="protein sequence ID" value="CDU20812.1"/>
    <property type="molecule type" value="Genomic_DNA"/>
</dbReference>
<dbReference type="OMA" id="NMLNGDN"/>
<dbReference type="AlphaFoldDB" id="A0A077YC03"/>
<reference evidence="4" key="2">
    <citation type="submission" date="2014-05" db="EMBL/GenBank/DDBJ databases">
        <authorList>
            <person name="Aslett A.Martin."/>
            <person name="De Silva Nishadi"/>
        </authorList>
    </citation>
    <scope>NUCLEOTIDE SEQUENCE</scope>
    <source>
        <strain evidence="4">YM</strain>
    </source>
</reference>
<organism evidence="4 7">
    <name type="scientific">Plasmodium yoelii</name>
    <dbReference type="NCBI Taxonomy" id="5861"/>
    <lineage>
        <taxon>Eukaryota</taxon>
        <taxon>Sar</taxon>
        <taxon>Alveolata</taxon>
        <taxon>Apicomplexa</taxon>
        <taxon>Aconoidasida</taxon>
        <taxon>Haemosporida</taxon>
        <taxon>Plasmodiidae</taxon>
        <taxon>Plasmodium</taxon>
        <taxon>Plasmodium (Vinckeia)</taxon>
    </lineage>
</organism>
<sequence>MIKHILFALFLHITIYIMFISCKFYQIAKNRNKLFYITSIDKQNTINNNNNNLKNIKLIKKKKQQFILLKKNKNIIINLNSFLKKNEKKNNDYSSFLYTHKNSEHLIDNYSYSTRNEYNHSDSHFVENTNKKPTEIFNSNHPGYHDNGNDITTYFQVNKCLKKNREKNGSRKRGLVLKYSIDEKKGEEDEKQGEEDEKKGEEDEKKGEEDEKKGEEDENEYMNKFISDYMKRNEHILNDNEQFKNLDKEKMLEEYNSLVETLKKSNEAIINKYKENEKENKYEINERTINSSNKINIEKIKKDIETSFTQDLGIEHKIQSYINLFTQQEVGPQNGVEDNTKKNNEHEKIDHNEGEKIDHNEGEKIDHNEGEKIDHNEGEKIGHNDGAKIGHNDGAKIGHNDGAKIGHNDGAKIESKETEFITEDEEEENIKILKTILKGDYKDLNKFNFKFSKKDLEMMKNVNQENVNMEEKELIEKLFLKIINDSNVIKNINKKEEKLLQIYDKLKKENKIMRDENIENIKYYNNKKINKEKNEKNYDKTIIPKETLFNKVSNKFVEISEEKINEMSELEIKEELKKRGYPTFGSIKEIKMRLLDVMKIKENNEYDVRKIIKNPEENLLSNIKYDKLKKNIKIYKEMEKYGDTESKLKKIDSALEISKFIEDPVDYLRIDATHKFVKMDEETNEDVSKIPIINDVNIDEEISMAEKLKKNIILDNVDQAPSFVNYTNQNENMNEETEEMYRTNILKHGSLQETIEEFHIKHNLCLNFIGDFICKFSNAHIQNINKYRYKTKEEIDNLKNNEFEYLINESTLNHDFIVYKFVNKNDLIKNYLTTKNIMTLIEYANISDPVDIIHYYSPETLFMISEEYNIPINKIIDACTSLNIKLPYGGDTHLNKKCFNILTTHLSRT</sequence>
<dbReference type="VEuPathDB" id="PlasmoDB:PYYM_1448300"/>
<keyword evidence="3" id="KW-0812">Transmembrane</keyword>
<dbReference type="KEGG" id="pyo:PY17X_1446700"/>
<dbReference type="RefSeq" id="XP_728175.2">
    <property type="nucleotide sequence ID" value="XM_723082.2"/>
</dbReference>
<reference evidence="5" key="3">
    <citation type="submission" date="2014-05" db="EMBL/GenBank/DDBJ databases">
        <authorList>
            <person name="Aslett M.A."/>
            <person name="De Silva N."/>
        </authorList>
    </citation>
    <scope>NUCLEOTIDE SEQUENCE</scope>
    <source>
        <strain evidence="5">17X</strain>
    </source>
</reference>
<evidence type="ECO:0000313" key="6">
    <source>
        <dbReference type="Proteomes" id="UP000072874"/>
    </source>
</evidence>
<evidence type="ECO:0000313" key="4">
    <source>
        <dbReference type="EMBL" id="CDU20812.1"/>
    </source>
</evidence>
<keyword evidence="3" id="KW-1133">Transmembrane helix</keyword>
<dbReference type="OrthoDB" id="364843at2759"/>
<feature type="coiled-coil region" evidence="1">
    <location>
        <begin position="248"/>
        <end position="279"/>
    </location>
</feature>
<dbReference type="Proteomes" id="UP000072904">
    <property type="component" value="Chromosome 14"/>
</dbReference>
<feature type="compositionally biased region" description="Basic and acidic residues" evidence="2">
    <location>
        <begin position="338"/>
        <end position="411"/>
    </location>
</feature>
<dbReference type="PROSITE" id="PS51257">
    <property type="entry name" value="PROKAR_LIPOPROTEIN"/>
    <property type="match status" value="1"/>
</dbReference>
<feature type="compositionally biased region" description="Basic and acidic residues" evidence="2">
    <location>
        <begin position="196"/>
        <end position="215"/>
    </location>
</feature>
<name>A0A077YC03_PLAYE</name>
<evidence type="ECO:0000313" key="5">
    <source>
        <dbReference type="EMBL" id="VTZ81775.1"/>
    </source>
</evidence>
<reference evidence="6 7" key="1">
    <citation type="journal article" date="2014" name="BMC Biol.">
        <title>A comprehensive evaluation of rodent malaria parasite genomes and gene expression.</title>
        <authorList>
            <person name="Otto T.D."/>
            <person name="Bohme U."/>
            <person name="Jackson A.P."/>
            <person name="Hunt M."/>
            <person name="Franke-Fayard B."/>
            <person name="Hoeijmakers W.A."/>
            <person name="Religa A.A."/>
            <person name="Robertson L."/>
            <person name="Sanders M."/>
            <person name="Ogun S.A."/>
            <person name="Cunningham D."/>
            <person name="Erhart A."/>
            <person name="Billker O."/>
            <person name="Khan S.M."/>
            <person name="Stunnenberg H.G."/>
            <person name="Langhorne J."/>
            <person name="Holder A.A."/>
            <person name="Waters A.P."/>
            <person name="Newbold C.I."/>
            <person name="Pain A."/>
            <person name="Berriman M."/>
            <person name="Janse C.J."/>
        </authorList>
    </citation>
    <scope>NUCLEOTIDE SEQUENCE [LARGE SCALE GENOMIC DNA]</scope>
    <source>
        <strain evidence="5 6">17X</strain>
        <strain evidence="4 7">YM</strain>
    </source>
</reference>
<feature type="region of interest" description="Disordered" evidence="2">
    <location>
        <begin position="329"/>
        <end position="411"/>
    </location>
</feature>
<feature type="transmembrane region" description="Helical" evidence="3">
    <location>
        <begin position="6"/>
        <end position="25"/>
    </location>
</feature>
<keyword evidence="1" id="KW-0175">Coiled coil</keyword>
<feature type="coiled-coil region" evidence="1">
    <location>
        <begin position="489"/>
        <end position="516"/>
    </location>
</feature>
<evidence type="ECO:0000256" key="3">
    <source>
        <dbReference type="SAM" id="Phobius"/>
    </source>
</evidence>
<feature type="region of interest" description="Disordered" evidence="2">
    <location>
        <begin position="185"/>
        <end position="219"/>
    </location>
</feature>
<accession>A0A077YC03</accession>
<dbReference type="VEuPathDB" id="PlasmoDB:Py17XNL_001401299"/>
<dbReference type="GeneID" id="3800385"/>
<dbReference type="Proteomes" id="UP000072874">
    <property type="component" value="Chromosome 14"/>
</dbReference>
<dbReference type="EMBL" id="LM993668">
    <property type="protein sequence ID" value="VTZ81775.1"/>
    <property type="molecule type" value="Genomic_DNA"/>
</dbReference>
<protein>
    <recommendedName>
        <fullName evidence="8">SAP domain-containing protein</fullName>
    </recommendedName>
</protein>
<evidence type="ECO:0008006" key="8">
    <source>
        <dbReference type="Google" id="ProtNLM"/>
    </source>
</evidence>
<dbReference type="VEuPathDB" id="PlasmoDB:PY07404"/>
<dbReference type="VEuPathDB" id="PlasmoDB:PY17X_1446700"/>
<proteinExistence type="predicted"/>
<evidence type="ECO:0000256" key="1">
    <source>
        <dbReference type="SAM" id="Coils"/>
    </source>
</evidence>
<gene>
    <name evidence="5" type="ORF">PY17X_1446700</name>
    <name evidence="4" type="ORF">PYYM_1448300</name>
</gene>